<dbReference type="EMBL" id="BAAACF010000006">
    <property type="protein sequence ID" value="GAA0729355.1"/>
    <property type="molecule type" value="Genomic_DNA"/>
</dbReference>
<accession>A0ABN1J667</accession>
<dbReference type="InterPro" id="IPR043749">
    <property type="entry name" value="DUF5694"/>
</dbReference>
<dbReference type="RefSeq" id="WP_343770853.1">
    <property type="nucleotide sequence ID" value="NZ_BAAACF010000006.1"/>
</dbReference>
<dbReference type="Proteomes" id="UP001500339">
    <property type="component" value="Unassembled WGS sequence"/>
</dbReference>
<comment type="caution">
    <text evidence="1">The sequence shown here is derived from an EMBL/GenBank/DDBJ whole genome shotgun (WGS) entry which is preliminary data.</text>
</comment>
<name>A0ABN1J667_9CLOT</name>
<protein>
    <submittedName>
        <fullName evidence="1">Uncharacterized protein</fullName>
    </submittedName>
</protein>
<sequence>MVRDFESLQKAQIFILGTYRFDPSGDDFINFRVSNIFSHEKQEEIIRVVEKLKEINPTKIAVEESFKWDRVLNNSYRQYCSDNYSLLRHEMQQLGFRLAKIMNHEKIYAINEELELPFEEAMDYAKELESYFYDSFIRKTNEMDKTVDNLQKTSTVSDILKYLNDSEWIEKNHSLYVDFASIGAGDNYCGAKVLSTWYERNIRIFGNLKKIANSGDRILVIYGAGHTAILSELVRSSGNMELGDIREYI</sequence>
<keyword evidence="2" id="KW-1185">Reference proteome</keyword>
<gene>
    <name evidence="1" type="ORF">GCM10008905_29230</name>
</gene>
<dbReference type="Pfam" id="PF18950">
    <property type="entry name" value="DUF5694"/>
    <property type="match status" value="1"/>
</dbReference>
<proteinExistence type="predicted"/>
<reference evidence="1 2" key="1">
    <citation type="journal article" date="2019" name="Int. J. Syst. Evol. Microbiol.">
        <title>The Global Catalogue of Microorganisms (GCM) 10K type strain sequencing project: providing services to taxonomists for standard genome sequencing and annotation.</title>
        <authorList>
            <consortium name="The Broad Institute Genomics Platform"/>
            <consortium name="The Broad Institute Genome Sequencing Center for Infectious Disease"/>
            <person name="Wu L."/>
            <person name="Ma J."/>
        </authorList>
    </citation>
    <scope>NUCLEOTIDE SEQUENCE [LARGE SCALE GENOMIC DNA]</scope>
    <source>
        <strain evidence="1 2">JCM 1405</strain>
    </source>
</reference>
<organism evidence="1 2">
    <name type="scientific">Clostridium malenominatum</name>
    <dbReference type="NCBI Taxonomy" id="1539"/>
    <lineage>
        <taxon>Bacteria</taxon>
        <taxon>Bacillati</taxon>
        <taxon>Bacillota</taxon>
        <taxon>Clostridia</taxon>
        <taxon>Eubacteriales</taxon>
        <taxon>Clostridiaceae</taxon>
        <taxon>Clostridium</taxon>
    </lineage>
</organism>
<evidence type="ECO:0000313" key="2">
    <source>
        <dbReference type="Proteomes" id="UP001500339"/>
    </source>
</evidence>
<evidence type="ECO:0000313" key="1">
    <source>
        <dbReference type="EMBL" id="GAA0729355.1"/>
    </source>
</evidence>